<evidence type="ECO:0000256" key="4">
    <source>
        <dbReference type="HAMAP-Rule" id="MF_00080"/>
    </source>
</evidence>
<dbReference type="Gene3D" id="3.10.20.80">
    <property type="entry name" value="Translation initiation factor 3 (IF-3), N-terminal domain"/>
    <property type="match status" value="1"/>
</dbReference>
<evidence type="ECO:0000256" key="6">
    <source>
        <dbReference type="RuleBase" id="RU000646"/>
    </source>
</evidence>
<evidence type="ECO:0000256" key="3">
    <source>
        <dbReference type="ARBA" id="ARBA00022917"/>
    </source>
</evidence>
<dbReference type="HAMAP" id="MF_00080">
    <property type="entry name" value="IF_3"/>
    <property type="match status" value="1"/>
</dbReference>
<keyword evidence="4" id="KW-0963">Cytoplasm</keyword>
<dbReference type="PANTHER" id="PTHR10938">
    <property type="entry name" value="TRANSLATION INITIATION FACTOR IF-3"/>
    <property type="match status" value="1"/>
</dbReference>
<reference evidence="9 10" key="1">
    <citation type="journal article" date="2015" name="Genome Announc.">
        <title>Complete Genome Sequence of the Nitrogen-Fixing and Solvent-Producing Clostridium pasteurianum DSM 525.</title>
        <authorList>
            <person name="Poehlein A."/>
            <person name="Grosse-Honebrink A."/>
            <person name="Zhang Y."/>
            <person name="Minton N.P."/>
            <person name="Daniel R."/>
        </authorList>
    </citation>
    <scope>NUCLEOTIDE SEQUENCE [LARGE SCALE GENOMIC DNA]</scope>
    <source>
        <strain evidence="10">DSM 525 / ATCC 6013</strain>
    </source>
</reference>
<comment type="similarity">
    <text evidence="1 4 6">Belongs to the IF-3 family.</text>
</comment>
<dbReference type="SUPFAM" id="SSF55200">
    <property type="entry name" value="Translation initiation factor IF3, C-terminal domain"/>
    <property type="match status" value="1"/>
</dbReference>
<evidence type="ECO:0000256" key="1">
    <source>
        <dbReference type="ARBA" id="ARBA00005439"/>
    </source>
</evidence>
<organism evidence="9 10">
    <name type="scientific">Clostridium pasteurianum DSM 525 = ATCC 6013</name>
    <dbReference type="NCBI Taxonomy" id="1262449"/>
    <lineage>
        <taxon>Bacteria</taxon>
        <taxon>Bacillati</taxon>
        <taxon>Bacillota</taxon>
        <taxon>Clostridia</taxon>
        <taxon>Eubacteriales</taxon>
        <taxon>Clostridiaceae</taxon>
        <taxon>Clostridium</taxon>
    </lineage>
</organism>
<dbReference type="GO" id="GO:0016020">
    <property type="term" value="C:membrane"/>
    <property type="evidence" value="ECO:0007669"/>
    <property type="project" value="TreeGrafter"/>
</dbReference>
<dbReference type="SUPFAM" id="SSF54364">
    <property type="entry name" value="Translation initiation factor IF3, N-terminal domain"/>
    <property type="match status" value="1"/>
</dbReference>
<dbReference type="PANTHER" id="PTHR10938:SF0">
    <property type="entry name" value="TRANSLATION INITIATION FACTOR IF-3, MITOCHONDRIAL"/>
    <property type="match status" value="1"/>
</dbReference>
<dbReference type="FunFam" id="3.10.20.80:FF:000001">
    <property type="entry name" value="Translation initiation factor IF-3"/>
    <property type="match status" value="1"/>
</dbReference>
<dbReference type="Gene3D" id="3.30.110.10">
    <property type="entry name" value="Translation initiation factor 3 (IF-3), C-terminal domain"/>
    <property type="match status" value="1"/>
</dbReference>
<dbReference type="FunFam" id="3.30.110.10:FF:000001">
    <property type="entry name" value="Translation initiation factor IF-3"/>
    <property type="match status" value="1"/>
</dbReference>
<dbReference type="Pfam" id="PF00707">
    <property type="entry name" value="IF3_C"/>
    <property type="match status" value="1"/>
</dbReference>
<dbReference type="Proteomes" id="UP000030905">
    <property type="component" value="Chromosome"/>
</dbReference>
<sequence length="187" mass="21482">MIMHVSFLLSSEVKIISKNSKFLINEEIREKKVRVIGNDNSQLGIISTREAIEMAEEQDLDLVLISPGADPPVCRIMNFGKFIYEQNKKEKENKKNQKVVVIKEIRLSTTIEEHDISIKANNARKFLLDGDKVKVTVRFRGREADYAFKGNKILDNFVSKLDDIYVIEKRAKLEGRNMTMVLAPKRA</sequence>
<dbReference type="GO" id="GO:0005829">
    <property type="term" value="C:cytosol"/>
    <property type="evidence" value="ECO:0007669"/>
    <property type="project" value="TreeGrafter"/>
</dbReference>
<dbReference type="InterPro" id="IPR019814">
    <property type="entry name" value="Translation_initiation_fac_3_N"/>
</dbReference>
<evidence type="ECO:0000259" key="7">
    <source>
        <dbReference type="Pfam" id="PF00707"/>
    </source>
</evidence>
<dbReference type="PROSITE" id="PS00938">
    <property type="entry name" value="IF3"/>
    <property type="match status" value="1"/>
</dbReference>
<dbReference type="Pfam" id="PF05198">
    <property type="entry name" value="IF3_N"/>
    <property type="match status" value="1"/>
</dbReference>
<proteinExistence type="inferred from homology"/>
<evidence type="ECO:0000313" key="10">
    <source>
        <dbReference type="Proteomes" id="UP000030905"/>
    </source>
</evidence>
<accession>A0A0H3J1I5</accession>
<keyword evidence="2 4" id="KW-0396">Initiation factor</keyword>
<dbReference type="InterPro" id="IPR001288">
    <property type="entry name" value="Translation_initiation_fac_3"/>
</dbReference>
<dbReference type="EMBL" id="CP009268">
    <property type="protein sequence ID" value="AJA51734.1"/>
    <property type="molecule type" value="Genomic_DNA"/>
</dbReference>
<evidence type="ECO:0000313" key="9">
    <source>
        <dbReference type="EMBL" id="AJA51734.1"/>
    </source>
</evidence>
<dbReference type="GO" id="GO:0003743">
    <property type="term" value="F:translation initiation factor activity"/>
    <property type="evidence" value="ECO:0007669"/>
    <property type="project" value="UniProtKB-UniRule"/>
</dbReference>
<dbReference type="InterPro" id="IPR019815">
    <property type="entry name" value="Translation_initiation_fac_3_C"/>
</dbReference>
<dbReference type="InterPro" id="IPR036787">
    <property type="entry name" value="T_IF-3_N_sf"/>
</dbReference>
<gene>
    <name evidence="9" type="primary">infC1</name>
    <name evidence="4" type="synonym">infC</name>
    <name evidence="9" type="ORF">CLPA_c16760</name>
</gene>
<evidence type="ECO:0000259" key="8">
    <source>
        <dbReference type="Pfam" id="PF05198"/>
    </source>
</evidence>
<keyword evidence="10" id="KW-1185">Reference proteome</keyword>
<comment type="subcellular location">
    <subcellularLocation>
        <location evidence="4 6">Cytoplasm</location>
    </subcellularLocation>
</comment>
<dbReference type="GO" id="GO:0043022">
    <property type="term" value="F:ribosome binding"/>
    <property type="evidence" value="ECO:0007669"/>
    <property type="project" value="UniProtKB-ARBA"/>
</dbReference>
<comment type="subunit">
    <text evidence="4 6">Monomer.</text>
</comment>
<keyword evidence="3 4" id="KW-0648">Protein biosynthesis</keyword>
<dbReference type="NCBIfam" id="TIGR00168">
    <property type="entry name" value="infC"/>
    <property type="match status" value="1"/>
</dbReference>
<dbReference type="eggNOG" id="COG0290">
    <property type="taxonomic scope" value="Bacteria"/>
</dbReference>
<dbReference type="AlphaFoldDB" id="A0A0H3J1I5"/>
<feature type="domain" description="Translation initiation factor 3 N-terminal" evidence="8">
    <location>
        <begin position="24"/>
        <end position="93"/>
    </location>
</feature>
<dbReference type="KEGG" id="cpae:CPAST_c16760"/>
<feature type="domain" description="Translation initiation factor 3 C-terminal" evidence="7">
    <location>
        <begin position="100"/>
        <end position="185"/>
    </location>
</feature>
<evidence type="ECO:0000256" key="2">
    <source>
        <dbReference type="ARBA" id="ARBA00022540"/>
    </source>
</evidence>
<dbReference type="InterPro" id="IPR036788">
    <property type="entry name" value="T_IF-3_C_sf"/>
</dbReference>
<dbReference type="KEGG" id="cpat:CLPA_c16760"/>
<name>A0A0H3J1I5_CLOPA</name>
<evidence type="ECO:0000256" key="5">
    <source>
        <dbReference type="NCBIfam" id="TIGR00168"/>
    </source>
</evidence>
<protein>
    <recommendedName>
        <fullName evidence="4 5">Translation initiation factor IF-3</fullName>
    </recommendedName>
</protein>
<dbReference type="GO" id="GO:0032790">
    <property type="term" value="P:ribosome disassembly"/>
    <property type="evidence" value="ECO:0007669"/>
    <property type="project" value="TreeGrafter"/>
</dbReference>
<comment type="function">
    <text evidence="4 6">IF-3 binds to the 30S ribosomal subunit and shifts the equilibrium between 70S ribosomes and their 50S and 30S subunits in favor of the free subunits, thus enhancing the availability of 30S subunits on which protein synthesis initiation begins.</text>
</comment>
<dbReference type="PATRIC" id="fig|1262449.3.peg.1511"/>
<dbReference type="InterPro" id="IPR019813">
    <property type="entry name" value="Translation_initiation_fac3_CS"/>
</dbReference>